<feature type="domain" description="DUF2007" evidence="2">
    <location>
        <begin position="1"/>
        <end position="67"/>
    </location>
</feature>
<dbReference type="STRING" id="1732.SAMN02910417_00515"/>
<keyword evidence="1" id="KW-0472">Membrane</keyword>
<dbReference type="Pfam" id="PF09413">
    <property type="entry name" value="DUF2007"/>
    <property type="match status" value="1"/>
</dbReference>
<dbReference type="AlphaFoldDB" id="A0A1G6AG69"/>
<keyword evidence="4" id="KW-1185">Reference proteome</keyword>
<organism evidence="3 4">
    <name type="scientific">Eubacterium oxidoreducens</name>
    <dbReference type="NCBI Taxonomy" id="1732"/>
    <lineage>
        <taxon>Bacteria</taxon>
        <taxon>Bacillati</taxon>
        <taxon>Bacillota</taxon>
        <taxon>Clostridia</taxon>
        <taxon>Eubacteriales</taxon>
        <taxon>Eubacteriaceae</taxon>
        <taxon>Eubacterium</taxon>
    </lineage>
</organism>
<dbReference type="RefSeq" id="WP_090171875.1">
    <property type="nucleotide sequence ID" value="NZ_FMXR01000005.1"/>
</dbReference>
<accession>A0A1G6AG69</accession>
<dbReference type="OrthoDB" id="1739584at2"/>
<evidence type="ECO:0000259" key="2">
    <source>
        <dbReference type="Pfam" id="PF09413"/>
    </source>
</evidence>
<reference evidence="3 4" key="1">
    <citation type="submission" date="2016-10" db="EMBL/GenBank/DDBJ databases">
        <authorList>
            <person name="de Groot N.N."/>
        </authorList>
    </citation>
    <scope>NUCLEOTIDE SEQUENCE [LARGE SCALE GENOMIC DNA]</scope>
    <source>
        <strain evidence="3 4">DSM 3217</strain>
    </source>
</reference>
<evidence type="ECO:0000313" key="4">
    <source>
        <dbReference type="Proteomes" id="UP000199228"/>
    </source>
</evidence>
<feature type="transmembrane region" description="Helical" evidence="1">
    <location>
        <begin position="94"/>
        <end position="112"/>
    </location>
</feature>
<dbReference type="EMBL" id="FMXR01000005">
    <property type="protein sequence ID" value="SDB07083.1"/>
    <property type="molecule type" value="Genomic_DNA"/>
</dbReference>
<proteinExistence type="predicted"/>
<sequence length="117" mass="13758">MIKLYTAKDAFEANYIARMLRTEGIECYFKKTDAVDRYWTVMQGSALLGTDIFVPEEEEALAIRLLKYLDLRENKAFAKESLREDRKRKRLSRVMLFMILAVLFSSVFISTLQDLFK</sequence>
<dbReference type="Proteomes" id="UP000199228">
    <property type="component" value="Unassembled WGS sequence"/>
</dbReference>
<gene>
    <name evidence="3" type="ORF">SAMN02910417_00515</name>
</gene>
<keyword evidence="1" id="KW-1133">Transmembrane helix</keyword>
<name>A0A1G6AG69_EUBOX</name>
<dbReference type="InterPro" id="IPR018551">
    <property type="entry name" value="DUF2007"/>
</dbReference>
<protein>
    <submittedName>
        <fullName evidence="3">Putative signal transducing protein</fullName>
    </submittedName>
</protein>
<evidence type="ECO:0000313" key="3">
    <source>
        <dbReference type="EMBL" id="SDB07083.1"/>
    </source>
</evidence>
<dbReference type="InterPro" id="IPR011322">
    <property type="entry name" value="N-reg_PII-like_a/b"/>
</dbReference>
<dbReference type="SUPFAM" id="SSF54913">
    <property type="entry name" value="GlnB-like"/>
    <property type="match status" value="1"/>
</dbReference>
<keyword evidence="1" id="KW-0812">Transmembrane</keyword>
<evidence type="ECO:0000256" key="1">
    <source>
        <dbReference type="SAM" id="Phobius"/>
    </source>
</evidence>